<dbReference type="SUPFAM" id="SSF53474">
    <property type="entry name" value="alpha/beta-Hydrolases"/>
    <property type="match status" value="1"/>
</dbReference>
<feature type="compositionally biased region" description="Basic and acidic residues" evidence="1">
    <location>
        <begin position="409"/>
        <end position="419"/>
    </location>
</feature>
<dbReference type="PANTHER" id="PTHR12277">
    <property type="entry name" value="ALPHA/BETA HYDROLASE DOMAIN-CONTAINING PROTEIN"/>
    <property type="match status" value="1"/>
</dbReference>
<feature type="compositionally biased region" description="Low complexity" evidence="1">
    <location>
        <begin position="293"/>
        <end position="320"/>
    </location>
</feature>
<dbReference type="AlphaFoldDB" id="A0A7S1K6R9"/>
<feature type="compositionally biased region" description="Low complexity" evidence="1">
    <location>
        <begin position="368"/>
        <end position="377"/>
    </location>
</feature>
<accession>A0A7S1K6R9</accession>
<proteinExistence type="predicted"/>
<feature type="region of interest" description="Disordered" evidence="1">
    <location>
        <begin position="259"/>
        <end position="463"/>
    </location>
</feature>
<reference evidence="2" key="1">
    <citation type="submission" date="2021-01" db="EMBL/GenBank/DDBJ databases">
        <authorList>
            <person name="Corre E."/>
            <person name="Pelletier E."/>
            <person name="Niang G."/>
            <person name="Scheremetjew M."/>
            <person name="Finn R."/>
            <person name="Kale V."/>
            <person name="Holt S."/>
            <person name="Cochrane G."/>
            <person name="Meng A."/>
            <person name="Brown T."/>
            <person name="Cohen L."/>
        </authorList>
    </citation>
    <scope>NUCLEOTIDE SEQUENCE</scope>
    <source>
        <strain evidence="2">CCMP3346</strain>
    </source>
</reference>
<dbReference type="Gene3D" id="3.40.50.1820">
    <property type="entry name" value="alpha/beta hydrolase"/>
    <property type="match status" value="1"/>
</dbReference>
<dbReference type="InterPro" id="IPR029058">
    <property type="entry name" value="AB_hydrolase_fold"/>
</dbReference>
<feature type="compositionally biased region" description="Pro residues" evidence="1">
    <location>
        <begin position="385"/>
        <end position="396"/>
    </location>
</feature>
<dbReference type="PANTHER" id="PTHR12277:SF197">
    <property type="entry name" value="CHROMOSOME UNDETERMINED SCAFFOLD_38, WHOLE GENOME SHOTGUN SEQUENCE"/>
    <property type="match status" value="1"/>
</dbReference>
<organism evidence="2">
    <name type="scientific">Vitrella brassicaformis</name>
    <dbReference type="NCBI Taxonomy" id="1169539"/>
    <lineage>
        <taxon>Eukaryota</taxon>
        <taxon>Sar</taxon>
        <taxon>Alveolata</taxon>
        <taxon>Colpodellida</taxon>
        <taxon>Vitrellaceae</taxon>
        <taxon>Vitrella</taxon>
    </lineage>
</organism>
<sequence length="463" mass="49874">MGNLILFPAPPGSYSTDLKGLIWIPKRHSGEGGGSDERFPALFIKSPTPTNHNLLYFHGNSCDLGHMREELEVLSHILGANVLAVEYPGYGLSSGSPSGDGIDDVARAGFDWLHEACNVPAKAIIVFGRSIGTGPACQLSRRLKEEGKGVGGLVLHSPYISIHAVVKDYAHVGTLLIGNLWDNEANLRRLSPDTPLCLLHGERDDVIPSYHSHRLNKGYNGELKMSKFSSTASHNEYDFYQDLLHPIQQFLRHYSHSRHELRRPVDVPPSCRQVQPQSRRRHSPRFPWQIGCRAAQAASSASSSGSSSSSSQSRRSNAASLPWNWEAPCSDTDTYDRQQAGECWSGGGLPKAAPSPPDLDQDTDTDDTAAAAAAPDPGAEDITSGPPPGDASPVPAPDGEASLWNPSPVKERGPREQGRHVRPRSCSRDASRRQSRVGGGRTQGLAAATNGAPPSQKSLYTAA</sequence>
<name>A0A7S1K6R9_9ALVE</name>
<gene>
    <name evidence="2" type="ORF">VBRA1451_LOCUS20143</name>
</gene>
<evidence type="ECO:0008006" key="3">
    <source>
        <dbReference type="Google" id="ProtNLM"/>
    </source>
</evidence>
<evidence type="ECO:0000313" key="2">
    <source>
        <dbReference type="EMBL" id="CAD9065073.1"/>
    </source>
</evidence>
<dbReference type="EMBL" id="HBGB01034134">
    <property type="protein sequence ID" value="CAD9065073.1"/>
    <property type="molecule type" value="Transcribed_RNA"/>
</dbReference>
<evidence type="ECO:0000256" key="1">
    <source>
        <dbReference type="SAM" id="MobiDB-lite"/>
    </source>
</evidence>
<feature type="compositionally biased region" description="Polar residues" evidence="1">
    <location>
        <begin position="452"/>
        <end position="463"/>
    </location>
</feature>
<protein>
    <recommendedName>
        <fullName evidence="3">Serine aminopeptidase S33 domain-containing protein</fullName>
    </recommendedName>
</protein>